<dbReference type="AlphaFoldDB" id="A0A834F7G5"/>
<protein>
    <submittedName>
        <fullName evidence="1">Uncharacterized protein</fullName>
    </submittedName>
</protein>
<dbReference type="Proteomes" id="UP000646548">
    <property type="component" value="Unassembled WGS sequence"/>
</dbReference>
<sequence>MELVFVLWQLIQHQHFRVVSKRSMTPPVVAHYIIWQLEWQRTGDERGSRDLYAEAIYCHRATPDRG</sequence>
<proteinExistence type="predicted"/>
<organism evidence="1 2">
    <name type="scientific">Oryzias melastigma</name>
    <name type="common">Marine medaka</name>
    <dbReference type="NCBI Taxonomy" id="30732"/>
    <lineage>
        <taxon>Eukaryota</taxon>
        <taxon>Metazoa</taxon>
        <taxon>Chordata</taxon>
        <taxon>Craniata</taxon>
        <taxon>Vertebrata</taxon>
        <taxon>Euteleostomi</taxon>
        <taxon>Actinopterygii</taxon>
        <taxon>Neopterygii</taxon>
        <taxon>Teleostei</taxon>
        <taxon>Neoteleostei</taxon>
        <taxon>Acanthomorphata</taxon>
        <taxon>Ovalentaria</taxon>
        <taxon>Atherinomorphae</taxon>
        <taxon>Beloniformes</taxon>
        <taxon>Adrianichthyidae</taxon>
        <taxon>Oryziinae</taxon>
        <taxon>Oryzias</taxon>
    </lineage>
</organism>
<name>A0A834F7G5_ORYME</name>
<accession>A0A834F7G5</accession>
<feature type="non-terminal residue" evidence="1">
    <location>
        <position position="66"/>
    </location>
</feature>
<gene>
    <name evidence="1" type="ORF">FQA47_016238</name>
</gene>
<evidence type="ECO:0000313" key="2">
    <source>
        <dbReference type="Proteomes" id="UP000646548"/>
    </source>
</evidence>
<dbReference type="EMBL" id="WKFB01000402">
    <property type="protein sequence ID" value="KAF6724206.1"/>
    <property type="molecule type" value="Genomic_DNA"/>
</dbReference>
<comment type="caution">
    <text evidence="1">The sequence shown here is derived from an EMBL/GenBank/DDBJ whole genome shotgun (WGS) entry which is preliminary data.</text>
</comment>
<reference evidence="1" key="1">
    <citation type="journal article" name="BMC Genomics">
        <title>Long-read sequencing and de novo genome assembly of marine medaka (Oryzias melastigma).</title>
        <authorList>
            <person name="Liang P."/>
            <person name="Saqib H.S.A."/>
            <person name="Ni X."/>
            <person name="Shen Y."/>
        </authorList>
    </citation>
    <scope>NUCLEOTIDE SEQUENCE</scope>
    <source>
        <strain evidence="1">Bigg-433</strain>
    </source>
</reference>
<evidence type="ECO:0000313" key="1">
    <source>
        <dbReference type="EMBL" id="KAF6724206.1"/>
    </source>
</evidence>